<dbReference type="Pfam" id="PF01433">
    <property type="entry name" value="Peptidase_M1"/>
    <property type="match status" value="1"/>
</dbReference>
<dbReference type="GO" id="GO:0008270">
    <property type="term" value="F:zinc ion binding"/>
    <property type="evidence" value="ECO:0007669"/>
    <property type="project" value="InterPro"/>
</dbReference>
<dbReference type="PANTHER" id="PTHR45726">
    <property type="entry name" value="LEUKOTRIENE A-4 HYDROLASE"/>
    <property type="match status" value="1"/>
</dbReference>
<dbReference type="InterPro" id="IPR034015">
    <property type="entry name" value="M1_LTA4H"/>
</dbReference>
<gene>
    <name evidence="2" type="ORF">METZ01_LOCUS97688</name>
</gene>
<dbReference type="Gene3D" id="1.10.390.10">
    <property type="entry name" value="Neutral Protease Domain 2"/>
    <property type="match status" value="1"/>
</dbReference>
<accession>A0A381VX60</accession>
<organism evidence="2">
    <name type="scientific">marine metagenome</name>
    <dbReference type="NCBI Taxonomy" id="408172"/>
    <lineage>
        <taxon>unclassified sequences</taxon>
        <taxon>metagenomes</taxon>
        <taxon>ecological metagenomes</taxon>
    </lineage>
</organism>
<dbReference type="EMBL" id="UINC01010044">
    <property type="protein sequence ID" value="SVA44834.1"/>
    <property type="molecule type" value="Genomic_DNA"/>
</dbReference>
<dbReference type="AlphaFoldDB" id="A0A381VX60"/>
<sequence>MIAATISGQDYFQQHVSFDISVELDDRAHTLSAYEKLTYTNNSPDTLEFIWFHLWPNAYKNDSTALAQQFLRLGSTRFKYTKEKDRGYIDSLDFLVDGIDAEWNFHKDWIDVVKVILPKPLIPGKNVIIETPFFVKLPKVISRLGHTGKHYEITQWYPKPAVYDKDGWHPMPYLNMGEFYSEFGSFDVRITLPKHYRIMATGDLVNSEEELAWLDSLAGVGDSLKRLSDKDFKKVINKLKKEQKKNTKQDKSDTGTDMIPVMKTVHFKQDRVHDFAWFADQYWIVNKGELWLKDSTRQVTLWSMYLPKNAEMWRSSVEYLHDSGYWYSRFYGNYPYNHITAVDGDMSAGGGMEYPNITVISRDRSKDLLEYVIMHEVGHNWFYGILGNNERDHTWLDEGLNEYSNIRYWEKKYSDRNNQFVIQDIIQNKLGVGKNFDIHLFHYLSIAAIAKSRDAQPLDISANKNFAYANYGQNYTRTAVMMRFLEHYLGEQKIDQIMQDFYDTWKFRHPQPEDLRYSFEKYLDEDISWFFENVFENTSYIDFSITKKGNTFSLTNSGTFNVPVEVGYYDKSGKEIKRSWVRTDKKTMTLEAPTNATSATIDPDQLMPDVERNNNSTSRGIKTHFIFDKPSYYDRDIFIVPWLFSYNTYNGFTPGLYVWEGFMPGYGKTSLGLNLMYDSKNNKPVGSLLALTKGSDQFSIFFPSVYRIKIGTMAGRRGLQLGFSGTIKKPLTKSPVTKINADLYYHHLNGNALDPDLYDPGDHNIVSLRFEKSWYPSIFKDYYVSVGIKMGDGFIKSSMNSRFTYRMTENIKTSLSAEAGSFLLSKNVPMQYRYYLSGTVDPEFEQLVIDRTGSSSDLKVLYNTYHGSGVRGIVLEDPLLST</sequence>
<dbReference type="CDD" id="cd09604">
    <property type="entry name" value="M1_APN_like"/>
    <property type="match status" value="1"/>
</dbReference>
<protein>
    <recommendedName>
        <fullName evidence="1">Peptidase M1 membrane alanine aminopeptidase domain-containing protein</fullName>
    </recommendedName>
</protein>
<dbReference type="GO" id="GO:0008237">
    <property type="term" value="F:metallopeptidase activity"/>
    <property type="evidence" value="ECO:0007669"/>
    <property type="project" value="InterPro"/>
</dbReference>
<proteinExistence type="predicted"/>
<dbReference type="PANTHER" id="PTHR45726:SF3">
    <property type="entry name" value="LEUKOTRIENE A-4 HYDROLASE"/>
    <property type="match status" value="1"/>
</dbReference>
<evidence type="ECO:0000259" key="1">
    <source>
        <dbReference type="Pfam" id="PF01433"/>
    </source>
</evidence>
<dbReference type="SUPFAM" id="SSF55486">
    <property type="entry name" value="Metalloproteases ('zincins'), catalytic domain"/>
    <property type="match status" value="1"/>
</dbReference>
<feature type="domain" description="Peptidase M1 membrane alanine aminopeptidase" evidence="1">
    <location>
        <begin position="329"/>
        <end position="532"/>
    </location>
</feature>
<dbReference type="InterPro" id="IPR014782">
    <property type="entry name" value="Peptidase_M1_dom"/>
</dbReference>
<evidence type="ECO:0000313" key="2">
    <source>
        <dbReference type="EMBL" id="SVA44834.1"/>
    </source>
</evidence>
<reference evidence="2" key="1">
    <citation type="submission" date="2018-05" db="EMBL/GenBank/DDBJ databases">
        <authorList>
            <person name="Lanie J.A."/>
            <person name="Ng W.-L."/>
            <person name="Kazmierczak K.M."/>
            <person name="Andrzejewski T.M."/>
            <person name="Davidsen T.M."/>
            <person name="Wayne K.J."/>
            <person name="Tettelin H."/>
            <person name="Glass J.I."/>
            <person name="Rusch D."/>
            <person name="Podicherti R."/>
            <person name="Tsui H.-C.T."/>
            <person name="Winkler M.E."/>
        </authorList>
    </citation>
    <scope>NUCLEOTIDE SEQUENCE</scope>
</reference>
<feature type="non-terminal residue" evidence="2">
    <location>
        <position position="882"/>
    </location>
</feature>
<dbReference type="InterPro" id="IPR027268">
    <property type="entry name" value="Peptidase_M4/M1_CTD_sf"/>
</dbReference>
<name>A0A381VX60_9ZZZZ</name>